<organism evidence="1">
    <name type="scientific">Lepeophtheirus salmonis</name>
    <name type="common">Salmon louse</name>
    <name type="synonym">Caligus salmonis</name>
    <dbReference type="NCBI Taxonomy" id="72036"/>
    <lineage>
        <taxon>Eukaryota</taxon>
        <taxon>Metazoa</taxon>
        <taxon>Ecdysozoa</taxon>
        <taxon>Arthropoda</taxon>
        <taxon>Crustacea</taxon>
        <taxon>Multicrustacea</taxon>
        <taxon>Hexanauplia</taxon>
        <taxon>Copepoda</taxon>
        <taxon>Siphonostomatoida</taxon>
        <taxon>Caligidae</taxon>
        <taxon>Lepeophtheirus</taxon>
    </lineage>
</organism>
<protein>
    <submittedName>
        <fullName evidence="1">Uncharacterized protein</fullName>
    </submittedName>
</protein>
<proteinExistence type="predicted"/>
<reference evidence="1" key="1">
    <citation type="submission" date="2014-05" db="EMBL/GenBank/DDBJ databases">
        <authorList>
            <person name="Chronopoulou M."/>
        </authorList>
    </citation>
    <scope>NUCLEOTIDE SEQUENCE</scope>
    <source>
        <tissue evidence="1">Whole organism</tissue>
    </source>
</reference>
<dbReference type="AlphaFoldDB" id="A0A0K2UAK3"/>
<name>A0A0K2UAK3_LEPSM</name>
<evidence type="ECO:0000313" key="1">
    <source>
        <dbReference type="EMBL" id="CDW34731.1"/>
    </source>
</evidence>
<accession>A0A0K2UAK3</accession>
<sequence length="67" mass="7760">MVRPALNLKDLQGNRVDVNEEIEKNIKFQNLVRVIRINSRVIKINIKRLSSTQAMESIIQSSRKIAE</sequence>
<dbReference type="EMBL" id="HACA01017370">
    <property type="protein sequence ID" value="CDW34731.1"/>
    <property type="molecule type" value="Transcribed_RNA"/>
</dbReference>